<evidence type="ECO:0000256" key="8">
    <source>
        <dbReference type="ARBA" id="ARBA00023224"/>
    </source>
</evidence>
<evidence type="ECO:0000256" key="9">
    <source>
        <dbReference type="SAM" id="Phobius"/>
    </source>
</evidence>
<accession>A0A922MSH7</accession>
<proteinExistence type="predicted"/>
<sequence length="103" mass="11605">MTSSVIICVTGFNVSVGDNILMMGSFLAFLIFGLMEIFFYCYYGDIIMRSLFLSKPDQPSLTSQKPCKLTACGFSKINLYAFTSILSSSWSYFALLKTMYHPE</sequence>
<comment type="caution">
    <text evidence="10">The sequence shown here is derived from an EMBL/GenBank/DDBJ whole genome shotgun (WGS) entry which is preliminary data.</text>
</comment>
<dbReference type="GO" id="GO:0005886">
    <property type="term" value="C:plasma membrane"/>
    <property type="evidence" value="ECO:0007669"/>
    <property type="project" value="TreeGrafter"/>
</dbReference>
<dbReference type="InterPro" id="IPR004117">
    <property type="entry name" value="7tm6_olfct_rcpt"/>
</dbReference>
<evidence type="ECO:0000256" key="1">
    <source>
        <dbReference type="ARBA" id="ARBA00004141"/>
    </source>
</evidence>
<evidence type="ECO:0000256" key="4">
    <source>
        <dbReference type="ARBA" id="ARBA00022725"/>
    </source>
</evidence>
<evidence type="ECO:0000256" key="7">
    <source>
        <dbReference type="ARBA" id="ARBA00023170"/>
    </source>
</evidence>
<evidence type="ECO:0000256" key="3">
    <source>
        <dbReference type="ARBA" id="ARBA00022692"/>
    </source>
</evidence>
<keyword evidence="6 9" id="KW-0472">Membrane</keyword>
<feature type="transmembrane region" description="Helical" evidence="9">
    <location>
        <begin position="20"/>
        <end position="43"/>
    </location>
</feature>
<keyword evidence="5 9" id="KW-1133">Transmembrane helix</keyword>
<gene>
    <name evidence="10" type="ORF">HF086_011703</name>
</gene>
<dbReference type="PANTHER" id="PTHR21137:SF44">
    <property type="entry name" value="ODORANT RECEPTOR 13A-RELATED"/>
    <property type="match status" value="1"/>
</dbReference>
<keyword evidence="4" id="KW-0552">Olfaction</keyword>
<dbReference type="PANTHER" id="PTHR21137">
    <property type="entry name" value="ODORANT RECEPTOR"/>
    <property type="match status" value="1"/>
</dbReference>
<dbReference type="GO" id="GO:0007165">
    <property type="term" value="P:signal transduction"/>
    <property type="evidence" value="ECO:0007669"/>
    <property type="project" value="UniProtKB-KW"/>
</dbReference>
<evidence type="ECO:0000256" key="2">
    <source>
        <dbReference type="ARBA" id="ARBA00022606"/>
    </source>
</evidence>
<keyword evidence="3 9" id="KW-0812">Transmembrane</keyword>
<comment type="subcellular location">
    <subcellularLocation>
        <location evidence="1">Membrane</location>
        <topology evidence="1">Multi-pass membrane protein</topology>
    </subcellularLocation>
</comment>
<evidence type="ECO:0000313" key="11">
    <source>
        <dbReference type="Proteomes" id="UP000814243"/>
    </source>
</evidence>
<dbReference type="AlphaFoldDB" id="A0A922MSH7"/>
<keyword evidence="7" id="KW-0675">Receptor</keyword>
<dbReference type="Proteomes" id="UP000814243">
    <property type="component" value="Unassembled WGS sequence"/>
</dbReference>
<evidence type="ECO:0000256" key="6">
    <source>
        <dbReference type="ARBA" id="ARBA00023136"/>
    </source>
</evidence>
<protein>
    <submittedName>
        <fullName evidence="10">Uncharacterized protein</fullName>
    </submittedName>
</protein>
<keyword evidence="8" id="KW-0807">Transducer</keyword>
<dbReference type="EMBL" id="JACEFF010000210">
    <property type="protein sequence ID" value="KAH9641953.1"/>
    <property type="molecule type" value="Genomic_DNA"/>
</dbReference>
<dbReference type="GO" id="GO:0004984">
    <property type="term" value="F:olfactory receptor activity"/>
    <property type="evidence" value="ECO:0007669"/>
    <property type="project" value="InterPro"/>
</dbReference>
<evidence type="ECO:0000256" key="5">
    <source>
        <dbReference type="ARBA" id="ARBA00022989"/>
    </source>
</evidence>
<dbReference type="GO" id="GO:0005549">
    <property type="term" value="F:odorant binding"/>
    <property type="evidence" value="ECO:0007669"/>
    <property type="project" value="InterPro"/>
</dbReference>
<reference evidence="10" key="1">
    <citation type="journal article" date="2021" name="G3 (Bethesda)">
        <title>Genome and transcriptome analysis of the beet armyworm Spodoptera exigua reveals targets for pest control. .</title>
        <authorList>
            <person name="Simon S."/>
            <person name="Breeschoten T."/>
            <person name="Jansen H.J."/>
            <person name="Dirks R.P."/>
            <person name="Schranz M.E."/>
            <person name="Ros V.I.D."/>
        </authorList>
    </citation>
    <scope>NUCLEOTIDE SEQUENCE</scope>
    <source>
        <strain evidence="10">TB_SE_WUR_2020</strain>
    </source>
</reference>
<evidence type="ECO:0000313" key="10">
    <source>
        <dbReference type="EMBL" id="KAH9641953.1"/>
    </source>
</evidence>
<name>A0A922MSH7_SPOEX</name>
<organism evidence="10 11">
    <name type="scientific">Spodoptera exigua</name>
    <name type="common">Beet armyworm</name>
    <name type="synonym">Noctua fulgens</name>
    <dbReference type="NCBI Taxonomy" id="7107"/>
    <lineage>
        <taxon>Eukaryota</taxon>
        <taxon>Metazoa</taxon>
        <taxon>Ecdysozoa</taxon>
        <taxon>Arthropoda</taxon>
        <taxon>Hexapoda</taxon>
        <taxon>Insecta</taxon>
        <taxon>Pterygota</taxon>
        <taxon>Neoptera</taxon>
        <taxon>Endopterygota</taxon>
        <taxon>Lepidoptera</taxon>
        <taxon>Glossata</taxon>
        <taxon>Ditrysia</taxon>
        <taxon>Noctuoidea</taxon>
        <taxon>Noctuidae</taxon>
        <taxon>Amphipyrinae</taxon>
        <taxon>Spodoptera</taxon>
    </lineage>
</organism>
<keyword evidence="2" id="KW-0716">Sensory transduction</keyword>